<dbReference type="InterPro" id="IPR008030">
    <property type="entry name" value="NmrA-like"/>
</dbReference>
<dbReference type="PANTHER" id="PTHR43162:SF1">
    <property type="entry name" value="PRESTALK A DIFFERENTIATION PROTEIN A"/>
    <property type="match status" value="1"/>
</dbReference>
<dbReference type="Proteomes" id="UP000093000">
    <property type="component" value="Unassembled WGS sequence"/>
</dbReference>
<keyword evidence="3" id="KW-1185">Reference proteome</keyword>
<dbReference type="InterPro" id="IPR036291">
    <property type="entry name" value="NAD(P)-bd_dom_sf"/>
</dbReference>
<gene>
    <name evidence="2" type="primary">padA_0</name>
    <name evidence="2" type="ORF">A0J61_08691</name>
</gene>
<dbReference type="SUPFAM" id="SSF51735">
    <property type="entry name" value="NAD(P)-binding Rossmann-fold domains"/>
    <property type="match status" value="1"/>
</dbReference>
<accession>A0A1C7N3N8</accession>
<reference evidence="2 3" key="1">
    <citation type="submission" date="2016-03" db="EMBL/GenBank/DDBJ databases">
        <title>Choanephora cucurbitarum.</title>
        <authorList>
            <person name="Min B."/>
            <person name="Park H."/>
            <person name="Park J.-H."/>
            <person name="Shin H.-D."/>
            <person name="Choi I.-G."/>
        </authorList>
    </citation>
    <scope>NUCLEOTIDE SEQUENCE [LARGE SCALE GENOMIC DNA]</scope>
    <source>
        <strain evidence="2 3">KUS-F28377</strain>
    </source>
</reference>
<organism evidence="2 3">
    <name type="scientific">Choanephora cucurbitarum</name>
    <dbReference type="NCBI Taxonomy" id="101091"/>
    <lineage>
        <taxon>Eukaryota</taxon>
        <taxon>Fungi</taxon>
        <taxon>Fungi incertae sedis</taxon>
        <taxon>Mucoromycota</taxon>
        <taxon>Mucoromycotina</taxon>
        <taxon>Mucoromycetes</taxon>
        <taxon>Mucorales</taxon>
        <taxon>Mucorineae</taxon>
        <taxon>Choanephoraceae</taxon>
        <taxon>Choanephoroideae</taxon>
        <taxon>Choanephora</taxon>
    </lineage>
</organism>
<proteinExistence type="predicted"/>
<evidence type="ECO:0000313" key="3">
    <source>
        <dbReference type="Proteomes" id="UP000093000"/>
    </source>
</evidence>
<feature type="domain" description="NmrA-like" evidence="1">
    <location>
        <begin position="4"/>
        <end position="253"/>
    </location>
</feature>
<dbReference type="InterPro" id="IPR051604">
    <property type="entry name" value="Ergot_Alk_Oxidoreductase"/>
</dbReference>
<evidence type="ECO:0000259" key="1">
    <source>
        <dbReference type="Pfam" id="PF05368"/>
    </source>
</evidence>
<comment type="caution">
    <text evidence="2">The sequence shown here is derived from an EMBL/GenBank/DDBJ whole genome shotgun (WGS) entry which is preliminary data.</text>
</comment>
<name>A0A1C7N3N8_9FUNG</name>
<dbReference type="PANTHER" id="PTHR43162">
    <property type="match status" value="1"/>
</dbReference>
<dbReference type="EMBL" id="LUGH01000694">
    <property type="protein sequence ID" value="OBZ83256.1"/>
    <property type="molecule type" value="Genomic_DNA"/>
</dbReference>
<dbReference type="Pfam" id="PF05368">
    <property type="entry name" value="NmrA"/>
    <property type="match status" value="1"/>
</dbReference>
<dbReference type="STRING" id="101091.A0A1C7N3N8"/>
<dbReference type="OrthoDB" id="10254221at2759"/>
<evidence type="ECO:0000313" key="2">
    <source>
        <dbReference type="EMBL" id="OBZ83256.1"/>
    </source>
</evidence>
<dbReference type="AlphaFoldDB" id="A0A1C7N3N8"/>
<dbReference type="Gene3D" id="3.90.25.10">
    <property type="entry name" value="UDP-galactose 4-epimerase, domain 1"/>
    <property type="match status" value="1"/>
</dbReference>
<dbReference type="InParanoid" id="A0A1C7N3N8"/>
<sequence>MSSSERIFVIGGTGNIGTKAVKDLLDNGVRVTLFARNPDKVKSLFSKIELINIVQGDYNDLSPLKEGLKGHTRLFVVLGESKQFVELKKTIADYAFDAGIQQLVDLSSFSVNLGYRSSESGSEHYYGERAIYDHPERRGHVVMLRPGRFMSNTFWVDRVKSTGKLFDALPPSFGQDWISPNDVGAIAAVILQEDMEKHGDAVYSLVGDVISSQERAAIFSRVLGQEISYQEITPAQKYHTLVEHGLSHQLAFMLSDPLLCAESQRITPAIEILLGRKPETFEQFLEANKQSIQ</sequence>
<protein>
    <submittedName>
        <fullName evidence="2">Prestalk A differentiation protein A</fullName>
    </submittedName>
</protein>
<dbReference type="Gene3D" id="3.40.50.720">
    <property type="entry name" value="NAD(P)-binding Rossmann-like Domain"/>
    <property type="match status" value="1"/>
</dbReference>